<proteinExistence type="predicted"/>
<protein>
    <submittedName>
        <fullName evidence="1">Uncharacterized protein</fullName>
    </submittedName>
</protein>
<sequence>MFAVHFHNLSISCSCFYYAVDCDPVKIALHMAILWINNVCDAFKKRFYQHYFVENVNILEAWLPNSLDRAIDILQNVDLTEKFDVTIPLKTIEQHEPSIRNIKDFPGSLKVEQFIDVINDFSKLRKCWPNNSNFIEYDEDMIGCITLLSQLALLDGRNERNWLAWRRLLSDRQCTRVLLCGERAGHYGPSEFAIILFGAGTMLNQLNDYVNDEKFMKNLKNNLLNNVELMNIANKLFKPFTDLYACPATWHSYYQHHQQQSINKTMNILEYHPTGPQYVTIQDDHQQKPINITTNSLLTALKAIQNKEKTLKEINFVQLLDDEELKRTALPMIKEGQHIGVYSVQSTDDETSKIKTTDDLLFQLADDLAGYYTEKAKQYGIQCRNEAAKQSTDRIQKIYNSFVNNYHQQSEMEKLTPLSSSPVIWLHSLKSPKFSLDRIQTVHEFNAMKQVRWIYFHATDQSFDIKKTRGTFTNEQDLLYSLLNDLSYYCIQQGNQSSLLGNHEQAKANYRQAKTFCDFITGNLMTKQLELNL</sequence>
<gene>
    <name evidence="1" type="ORF">GPM918_LOCUS19202</name>
    <name evidence="2" type="ORF">SRO942_LOCUS19201</name>
</gene>
<reference evidence="1" key="1">
    <citation type="submission" date="2021-02" db="EMBL/GenBank/DDBJ databases">
        <authorList>
            <person name="Nowell W R."/>
        </authorList>
    </citation>
    <scope>NUCLEOTIDE SEQUENCE</scope>
</reference>
<evidence type="ECO:0000313" key="1">
    <source>
        <dbReference type="EMBL" id="CAF1110413.1"/>
    </source>
</evidence>
<dbReference type="EMBL" id="CAJNOQ010005756">
    <property type="protein sequence ID" value="CAF1110413.1"/>
    <property type="molecule type" value="Genomic_DNA"/>
</dbReference>
<dbReference type="AlphaFoldDB" id="A0A814PTR6"/>
<evidence type="ECO:0000313" key="2">
    <source>
        <dbReference type="EMBL" id="CAF3874824.1"/>
    </source>
</evidence>
<accession>A0A814PTR6</accession>
<dbReference type="Proteomes" id="UP000663829">
    <property type="component" value="Unassembled WGS sequence"/>
</dbReference>
<evidence type="ECO:0000313" key="3">
    <source>
        <dbReference type="Proteomes" id="UP000663829"/>
    </source>
</evidence>
<dbReference type="Proteomes" id="UP000681722">
    <property type="component" value="Unassembled WGS sequence"/>
</dbReference>
<comment type="caution">
    <text evidence="1">The sequence shown here is derived from an EMBL/GenBank/DDBJ whole genome shotgun (WGS) entry which is preliminary data.</text>
</comment>
<keyword evidence="3" id="KW-1185">Reference proteome</keyword>
<name>A0A814PTR6_9BILA</name>
<organism evidence="1 3">
    <name type="scientific">Didymodactylos carnosus</name>
    <dbReference type="NCBI Taxonomy" id="1234261"/>
    <lineage>
        <taxon>Eukaryota</taxon>
        <taxon>Metazoa</taxon>
        <taxon>Spiralia</taxon>
        <taxon>Gnathifera</taxon>
        <taxon>Rotifera</taxon>
        <taxon>Eurotatoria</taxon>
        <taxon>Bdelloidea</taxon>
        <taxon>Philodinida</taxon>
        <taxon>Philodinidae</taxon>
        <taxon>Didymodactylos</taxon>
    </lineage>
</organism>
<dbReference type="EMBL" id="CAJOBC010005757">
    <property type="protein sequence ID" value="CAF3874824.1"/>
    <property type="molecule type" value="Genomic_DNA"/>
</dbReference>